<dbReference type="KEGG" id="mrr:Moror_13295"/>
<organism evidence="2 3">
    <name type="scientific">Moniliophthora roreri (strain MCA 2997)</name>
    <name type="common">Cocoa frosty pod rot fungus</name>
    <name type="synonym">Crinipellis roreri</name>
    <dbReference type="NCBI Taxonomy" id="1381753"/>
    <lineage>
        <taxon>Eukaryota</taxon>
        <taxon>Fungi</taxon>
        <taxon>Dikarya</taxon>
        <taxon>Basidiomycota</taxon>
        <taxon>Agaricomycotina</taxon>
        <taxon>Agaricomycetes</taxon>
        <taxon>Agaricomycetidae</taxon>
        <taxon>Agaricales</taxon>
        <taxon>Marasmiineae</taxon>
        <taxon>Marasmiaceae</taxon>
        <taxon>Moniliophthora</taxon>
    </lineage>
</organism>
<comment type="caution">
    <text evidence="2">The sequence shown here is derived from an EMBL/GenBank/DDBJ whole genome shotgun (WGS) entry which is preliminary data.</text>
</comment>
<evidence type="ECO:0000313" key="3">
    <source>
        <dbReference type="Proteomes" id="UP000017559"/>
    </source>
</evidence>
<reference evidence="2 3" key="1">
    <citation type="journal article" date="2014" name="BMC Genomics">
        <title>Genome and secretome analysis of the hemibiotrophic fungal pathogen, Moniliophthora roreri, which causes frosty pod rot disease of cacao: mechanisms of the biotrophic and necrotrophic phases.</title>
        <authorList>
            <person name="Meinhardt L.W."/>
            <person name="Costa G.G.L."/>
            <person name="Thomazella D.P.T."/>
            <person name="Teixeira P.J.P.L."/>
            <person name="Carazzolle M.F."/>
            <person name="Schuster S.C."/>
            <person name="Carlson J.E."/>
            <person name="Guiltinan M.J."/>
            <person name="Mieczkowski P."/>
            <person name="Farmer A."/>
            <person name="Ramaraj T."/>
            <person name="Crozier J."/>
            <person name="Davis R.E."/>
            <person name="Shao J."/>
            <person name="Melnick R.L."/>
            <person name="Pereira G.A.G."/>
            <person name="Bailey B.A."/>
        </authorList>
    </citation>
    <scope>NUCLEOTIDE SEQUENCE [LARGE SCALE GENOMIC DNA]</scope>
    <source>
        <strain evidence="2 3">MCA 2997</strain>
    </source>
</reference>
<proteinExistence type="predicted"/>
<dbReference type="Proteomes" id="UP000017559">
    <property type="component" value="Unassembled WGS sequence"/>
</dbReference>
<gene>
    <name evidence="2" type="ORF">Moror_13295</name>
</gene>
<protein>
    <submittedName>
        <fullName evidence="2">Uncharacterized protein</fullName>
    </submittedName>
</protein>
<accession>V2WVT6</accession>
<feature type="region of interest" description="Disordered" evidence="1">
    <location>
        <begin position="64"/>
        <end position="160"/>
    </location>
</feature>
<dbReference type="EMBL" id="AWSO01001256">
    <property type="protein sequence ID" value="ESK84636.1"/>
    <property type="molecule type" value="Genomic_DNA"/>
</dbReference>
<dbReference type="AlphaFoldDB" id="V2WVT6"/>
<sequence>MSGGDDCCTLLFCCCSCFQICGQSSGNCGWFLRLFQHCGCNCAKGKSKEDELYEQQVYEEMNRDRELFLQPRESPQMQMSEKKDGEIRSSSGHGHGHSRAGSGPLQQPQARDSSLPPSLRPGYTSSSPPTAGSALHSQTQTQTQTQGEIPFNIRDKSNIL</sequence>
<evidence type="ECO:0000313" key="2">
    <source>
        <dbReference type="EMBL" id="ESK84636.1"/>
    </source>
</evidence>
<evidence type="ECO:0000256" key="1">
    <source>
        <dbReference type="SAM" id="MobiDB-lite"/>
    </source>
</evidence>
<dbReference type="HOGENOM" id="CLU_1652608_0_0_1"/>
<keyword evidence="3" id="KW-1185">Reference proteome</keyword>
<name>V2WVT6_MONRO</name>
<feature type="compositionally biased region" description="Polar residues" evidence="1">
    <location>
        <begin position="104"/>
        <end position="116"/>
    </location>
</feature>